<keyword evidence="2" id="KW-0732">Signal</keyword>
<feature type="domain" description="NolW-like" evidence="9">
    <location>
        <begin position="259"/>
        <end position="337"/>
    </location>
</feature>
<dbReference type="GO" id="GO:0015627">
    <property type="term" value="C:type II protein secretion system complex"/>
    <property type="evidence" value="ECO:0007669"/>
    <property type="project" value="TreeGrafter"/>
</dbReference>
<proteinExistence type="inferred from homology"/>
<dbReference type="GO" id="GO:0009279">
    <property type="term" value="C:cell outer membrane"/>
    <property type="evidence" value="ECO:0007669"/>
    <property type="project" value="UniProtKB-SubCell"/>
</dbReference>
<dbReference type="Gene3D" id="3.30.1370.120">
    <property type="match status" value="6"/>
</dbReference>
<evidence type="ECO:0000256" key="7">
    <source>
        <dbReference type="SAM" id="MobiDB-lite"/>
    </source>
</evidence>
<dbReference type="Proteomes" id="UP000320735">
    <property type="component" value="Unassembled WGS sequence"/>
</dbReference>
<dbReference type="Pfam" id="PF03958">
    <property type="entry name" value="Secretin_N"/>
    <property type="match status" value="6"/>
</dbReference>
<keyword evidence="6" id="KW-0175">Coiled coil</keyword>
<keyword evidence="3" id="KW-0472">Membrane</keyword>
<evidence type="ECO:0000259" key="8">
    <source>
        <dbReference type="Pfam" id="PF00263"/>
    </source>
</evidence>
<dbReference type="PANTHER" id="PTHR30332:SF24">
    <property type="entry name" value="SECRETIN GSPD-RELATED"/>
    <property type="match status" value="1"/>
</dbReference>
<sequence length="1348" mass="148170">MGYLELRSIPPPLSLTFSTTHHFWNTDKFAWRTLLAHRILCEDFLVIVLQQREALWKLLPMKCAFTVVLLTLYLSGIAAAQSSSAAEYQVYPLRHKSATEVEKMLEELLDNLDDTTHLVADRQNNQILLRGPKNAQQIAQQLIKSVDRNSKATTAPVETKPVVQSYAIEPAGLQEAADSLRKRFQENRKVRVAIDVDASRLLVVAPQQIHDWISSRLDEPTPPLEIQEVERTITLNGGPQPRQPVEQPSTDQPRELFVSLINSQAADILPMLRQLFGKRMQPIRVNESPKQSYVLSKIAGHDVEITIDRRRNQFLVYGQDQAVAQVARLVRALDSRETTEGRRIRILALRRSSPDKVEEAVRAYRGEKTKLKSPKAVREISGDKGTHLITDSQVRPANFAFQETDTNNDSAPVLDPDGPMDAQDAELDRQRERLRELGTDVEVETLPDLDVIILRGRDRDVEEMTRIINEIERLSAEAEPEIDVVLLKHVDSQQLSTLITGVLPDLIGGRQGRVEQTPLITPNALLLIGWGEALEVLKELIASLDSPVDPNSQLRVFRLKHAPAAQAQQTVQQYFTNRPGLAASVRVTADPRTNALLIQAAPRDMRDVALLISRIDVAESSSVHQARIFSLKNSLAADVAQVLTQAITGAAGGGGQASSVLELLAIDTAGKKVLKSGLLNNVQITPDPRKNTLVVSAPPESMELLGELIRQLDETPVDTAQIKVFRIINSDAADLVQMLRSLLPTQTGAGAGPQLPGAEGETSLAPLRFAIDTRTNSIIATGSAGHLRIIEALLLRLDEREVKLRQNIVYRLKNVSATDVARAIGDFLRSERQIQLASPGGLSAFQQIEREVVVVPEPVGNNLIVSATPRFFEEIKTIVEKLDEQPPKVMIQVLIAEVGLNDTDEFGVELGLQDSLLFDRSLLSNLTDSQTLTRTAQQSTDQGIITATEQEVIGATFEPGFDFNQAELGNSGSARSLATAASVAGQALSNFAVGRTNSQLGYGGLVLSAGSDSVNILLRALHENRRLEVLSRPQVTTLDNQPAYIQVGQRVPRITGSTVGLTGTVNSVALENVGLILGVTPRISPEGMVVMEIDSEKSDVGSDADGIPVLVSTDGTIVKSPRINVITAQTTVSAADGETIILGGLITKRTEEIRRRVPYLSELPLLGQLFSYDFNADRRTELLIILTPHVIRDQQDMERVKMEEYARMSWCATDVCELQNHDPLLCGESGCPMYNDAIPVIYPDTDPRGEGITPAQPALIPQPQEDVIYPNSNPQSRIDRRSAVQSSWDDVETLFPDDNPQGTPNPNLNVRLRRIRKAQPSDSRTGIPKVLYSPEGSNGPIVPDQMTR</sequence>
<evidence type="ECO:0000256" key="3">
    <source>
        <dbReference type="ARBA" id="ARBA00023136"/>
    </source>
</evidence>
<evidence type="ECO:0000256" key="5">
    <source>
        <dbReference type="RuleBase" id="RU004004"/>
    </source>
</evidence>
<feature type="domain" description="NolW-like" evidence="9">
    <location>
        <begin position="555"/>
        <end position="620"/>
    </location>
</feature>
<feature type="region of interest" description="Disordered" evidence="7">
    <location>
        <begin position="1317"/>
        <end position="1348"/>
    </location>
</feature>
<accession>A0A5C6BMK0</accession>
<dbReference type="InterPro" id="IPR038591">
    <property type="entry name" value="NolW-like_sf"/>
</dbReference>
<organism evidence="10 11">
    <name type="scientific">Symmachiella macrocystis</name>
    <dbReference type="NCBI Taxonomy" id="2527985"/>
    <lineage>
        <taxon>Bacteria</taxon>
        <taxon>Pseudomonadati</taxon>
        <taxon>Planctomycetota</taxon>
        <taxon>Planctomycetia</taxon>
        <taxon>Planctomycetales</taxon>
        <taxon>Planctomycetaceae</taxon>
        <taxon>Symmachiella</taxon>
    </lineage>
</organism>
<keyword evidence="11" id="KW-1185">Reference proteome</keyword>
<evidence type="ECO:0000259" key="9">
    <source>
        <dbReference type="Pfam" id="PF03958"/>
    </source>
</evidence>
<evidence type="ECO:0000256" key="4">
    <source>
        <dbReference type="RuleBase" id="RU004003"/>
    </source>
</evidence>
<comment type="similarity">
    <text evidence="4">Belongs to the bacterial secretin family.</text>
</comment>
<comment type="subcellular location">
    <subcellularLocation>
        <location evidence="5">Cell outer membrane</location>
    </subcellularLocation>
    <subcellularLocation>
        <location evidence="1">Membrane</location>
    </subcellularLocation>
</comment>
<feature type="domain" description="NolW-like" evidence="9">
    <location>
        <begin position="89"/>
        <end position="150"/>
    </location>
</feature>
<evidence type="ECO:0000313" key="10">
    <source>
        <dbReference type="EMBL" id="TWU12962.1"/>
    </source>
</evidence>
<reference evidence="10 11" key="1">
    <citation type="submission" date="2019-02" db="EMBL/GenBank/DDBJ databases">
        <title>Deep-cultivation of Planctomycetes and their phenomic and genomic characterization uncovers novel biology.</title>
        <authorList>
            <person name="Wiegand S."/>
            <person name="Jogler M."/>
            <person name="Boedeker C."/>
            <person name="Pinto D."/>
            <person name="Vollmers J."/>
            <person name="Rivas-Marin E."/>
            <person name="Kohn T."/>
            <person name="Peeters S.H."/>
            <person name="Heuer A."/>
            <person name="Rast P."/>
            <person name="Oberbeckmann S."/>
            <person name="Bunk B."/>
            <person name="Jeske O."/>
            <person name="Meyerdierks A."/>
            <person name="Storesund J.E."/>
            <person name="Kallscheuer N."/>
            <person name="Luecker S."/>
            <person name="Lage O.M."/>
            <person name="Pohl T."/>
            <person name="Merkel B.J."/>
            <person name="Hornburger P."/>
            <person name="Mueller R.-W."/>
            <person name="Bruemmer F."/>
            <person name="Labrenz M."/>
            <person name="Spormann A.M."/>
            <person name="Op Den Camp H."/>
            <person name="Overmann J."/>
            <person name="Amann R."/>
            <person name="Jetten M.S.M."/>
            <person name="Mascher T."/>
            <person name="Medema M.H."/>
            <person name="Devos D.P."/>
            <person name="Kaster A.-K."/>
            <person name="Ovreas L."/>
            <person name="Rohde M."/>
            <person name="Galperin M.Y."/>
            <person name="Jogler C."/>
        </authorList>
    </citation>
    <scope>NUCLEOTIDE SEQUENCE [LARGE SCALE GENOMIC DNA]</scope>
    <source>
        <strain evidence="10 11">CA54</strain>
    </source>
</reference>
<evidence type="ECO:0000256" key="6">
    <source>
        <dbReference type="SAM" id="Coils"/>
    </source>
</evidence>
<gene>
    <name evidence="10" type="primary">gspD_1</name>
    <name evidence="10" type="ORF">CA54_17880</name>
</gene>
<dbReference type="PRINTS" id="PR00811">
    <property type="entry name" value="BCTERIALGSPD"/>
</dbReference>
<dbReference type="InterPro" id="IPR001775">
    <property type="entry name" value="GspD/PilQ"/>
</dbReference>
<feature type="domain" description="Type II/III secretion system secretin-like" evidence="8">
    <location>
        <begin position="1020"/>
        <end position="1192"/>
    </location>
</feature>
<dbReference type="InterPro" id="IPR004846">
    <property type="entry name" value="T2SS/T3SS_dom"/>
</dbReference>
<dbReference type="PANTHER" id="PTHR30332">
    <property type="entry name" value="PROBABLE GENERAL SECRETION PATHWAY PROTEIN D"/>
    <property type="match status" value="1"/>
</dbReference>
<dbReference type="Pfam" id="PF00263">
    <property type="entry name" value="Secretin"/>
    <property type="match status" value="1"/>
</dbReference>
<dbReference type="PROSITE" id="PS00875">
    <property type="entry name" value="T2SP_D"/>
    <property type="match status" value="1"/>
</dbReference>
<dbReference type="EMBL" id="SJPP01000001">
    <property type="protein sequence ID" value="TWU12962.1"/>
    <property type="molecule type" value="Genomic_DNA"/>
</dbReference>
<protein>
    <submittedName>
        <fullName evidence="10">Putative type II secretion system protein D</fullName>
    </submittedName>
</protein>
<comment type="caution">
    <text evidence="10">The sequence shown here is derived from an EMBL/GenBank/DDBJ whole genome shotgun (WGS) entry which is preliminary data.</text>
</comment>
<feature type="domain" description="NolW-like" evidence="9">
    <location>
        <begin position="809"/>
        <end position="887"/>
    </location>
</feature>
<evidence type="ECO:0000313" key="11">
    <source>
        <dbReference type="Proteomes" id="UP000320735"/>
    </source>
</evidence>
<keyword evidence="5" id="KW-0813">Transport</keyword>
<dbReference type="InterPro" id="IPR005644">
    <property type="entry name" value="NolW-like"/>
</dbReference>
<feature type="domain" description="NolW-like" evidence="9">
    <location>
        <begin position="627"/>
        <end position="714"/>
    </location>
</feature>
<evidence type="ECO:0000256" key="2">
    <source>
        <dbReference type="ARBA" id="ARBA00022729"/>
    </source>
</evidence>
<evidence type="ECO:0000256" key="1">
    <source>
        <dbReference type="ARBA" id="ARBA00004370"/>
    </source>
</evidence>
<feature type="domain" description="NolW-like" evidence="9">
    <location>
        <begin position="723"/>
        <end position="800"/>
    </location>
</feature>
<name>A0A5C6BMK0_9PLAN</name>
<feature type="coiled-coil region" evidence="6">
    <location>
        <begin position="420"/>
        <end position="477"/>
    </location>
</feature>
<dbReference type="InterPro" id="IPR004845">
    <property type="entry name" value="T2SS_GspD_CS"/>
</dbReference>
<dbReference type="InterPro" id="IPR050810">
    <property type="entry name" value="Bact_Secretion_Sys_Channel"/>
</dbReference>
<dbReference type="GO" id="GO:0009306">
    <property type="term" value="P:protein secretion"/>
    <property type="evidence" value="ECO:0007669"/>
    <property type="project" value="InterPro"/>
</dbReference>